<accession>A0A183UPP1</accession>
<organism evidence="3 4">
    <name type="scientific">Toxocara canis</name>
    <name type="common">Canine roundworm</name>
    <dbReference type="NCBI Taxonomy" id="6265"/>
    <lineage>
        <taxon>Eukaryota</taxon>
        <taxon>Metazoa</taxon>
        <taxon>Ecdysozoa</taxon>
        <taxon>Nematoda</taxon>
        <taxon>Chromadorea</taxon>
        <taxon>Rhabditida</taxon>
        <taxon>Spirurina</taxon>
        <taxon>Ascaridomorpha</taxon>
        <taxon>Ascaridoidea</taxon>
        <taxon>Toxocaridae</taxon>
        <taxon>Toxocara</taxon>
    </lineage>
</organism>
<name>A0A183UPP1_TOXCA</name>
<keyword evidence="3" id="KW-1185">Reference proteome</keyword>
<reference evidence="4" key="1">
    <citation type="submission" date="2016-06" db="UniProtKB">
        <authorList>
            <consortium name="WormBaseParasite"/>
        </authorList>
    </citation>
    <scope>IDENTIFICATION</scope>
</reference>
<evidence type="ECO:0000313" key="3">
    <source>
        <dbReference type="Proteomes" id="UP000050794"/>
    </source>
</evidence>
<proteinExistence type="predicted"/>
<sequence>MEESHKMMSLTVTVTEGATFYMPLYSRDLQPHTSAVLISLRAAEMTANIRRDSSLYAKFNHLKTTFIENFDERLGCMVGSINNTITSVEEHALDVWDRERMMLSGISKERDDEIDPDNVLSTIVHPGAKLNWLEQKMYDQTRKIDELTKMGTRGGCLEKEKKRLKKYALVRAQHFKHSMLDRLKRRKIKRTGAAELLPYQNESVSKGIAEVFMGLNGMQNVTAEVTNQVEESSTASMTGESSEDTNSTQPSTTPTGSESSISKPSSEVLSFDEISLPITPSAEDERFIATSKSDNVDVQVSGCAFINT</sequence>
<dbReference type="EMBL" id="UYWY01020505">
    <property type="protein sequence ID" value="VDM41782.1"/>
    <property type="molecule type" value="Genomic_DNA"/>
</dbReference>
<evidence type="ECO:0000256" key="1">
    <source>
        <dbReference type="SAM" id="MobiDB-lite"/>
    </source>
</evidence>
<evidence type="ECO:0000313" key="4">
    <source>
        <dbReference type="WBParaSite" id="TCNE_0001046101-mRNA-1"/>
    </source>
</evidence>
<feature type="region of interest" description="Disordered" evidence="1">
    <location>
        <begin position="227"/>
        <end position="275"/>
    </location>
</feature>
<protein>
    <submittedName>
        <fullName evidence="4">IMD domain-containing protein</fullName>
    </submittedName>
</protein>
<feature type="compositionally biased region" description="Low complexity" evidence="1">
    <location>
        <begin position="257"/>
        <end position="269"/>
    </location>
</feature>
<feature type="compositionally biased region" description="Polar residues" evidence="1">
    <location>
        <begin position="227"/>
        <end position="256"/>
    </location>
</feature>
<dbReference type="AlphaFoldDB" id="A0A183UPP1"/>
<dbReference type="WBParaSite" id="TCNE_0001046101-mRNA-1">
    <property type="protein sequence ID" value="TCNE_0001046101-mRNA-1"/>
    <property type="gene ID" value="TCNE_0001046101"/>
</dbReference>
<evidence type="ECO:0000313" key="2">
    <source>
        <dbReference type="EMBL" id="VDM41782.1"/>
    </source>
</evidence>
<gene>
    <name evidence="2" type="ORF">TCNE_LOCUS10461</name>
</gene>
<dbReference type="Proteomes" id="UP000050794">
    <property type="component" value="Unassembled WGS sequence"/>
</dbReference>
<reference evidence="2 3" key="2">
    <citation type="submission" date="2018-11" db="EMBL/GenBank/DDBJ databases">
        <authorList>
            <consortium name="Pathogen Informatics"/>
        </authorList>
    </citation>
    <scope>NUCLEOTIDE SEQUENCE [LARGE SCALE GENOMIC DNA]</scope>
</reference>